<dbReference type="PANTHER" id="PTHR22852:SF0">
    <property type="entry name" value="DENTICLELESS PROTEIN HOMOLOG"/>
    <property type="match status" value="1"/>
</dbReference>
<dbReference type="SUPFAM" id="SSF50978">
    <property type="entry name" value="WD40 repeat-like"/>
    <property type="match status" value="1"/>
</dbReference>
<dbReference type="InterPro" id="IPR051865">
    <property type="entry name" value="WD-repeat_CDT2_adapter"/>
</dbReference>
<dbReference type="GO" id="GO:0005634">
    <property type="term" value="C:nucleus"/>
    <property type="evidence" value="ECO:0007669"/>
    <property type="project" value="TreeGrafter"/>
</dbReference>
<keyword evidence="2 6" id="KW-0853">WD repeat</keyword>
<evidence type="ECO:0000256" key="1">
    <source>
        <dbReference type="ARBA" id="ARBA00004906"/>
    </source>
</evidence>
<evidence type="ECO:0000256" key="6">
    <source>
        <dbReference type="PROSITE-ProRule" id="PRU00221"/>
    </source>
</evidence>
<keyword evidence="3" id="KW-0677">Repeat</keyword>
<evidence type="ECO:0000256" key="4">
    <source>
        <dbReference type="ARBA" id="ARBA00022786"/>
    </source>
</evidence>
<dbReference type="EMBL" id="LNZH02000215">
    <property type="protein sequence ID" value="OCB84473.1"/>
    <property type="molecule type" value="Genomic_DNA"/>
</dbReference>
<keyword evidence="8" id="KW-1185">Reference proteome</keyword>
<dbReference type="InterPro" id="IPR001680">
    <property type="entry name" value="WD40_rpt"/>
</dbReference>
<dbReference type="InterPro" id="IPR036322">
    <property type="entry name" value="WD40_repeat_dom_sf"/>
</dbReference>
<gene>
    <name evidence="7" type="ORF">A7U60_g8459</name>
</gene>
<evidence type="ECO:0000256" key="5">
    <source>
        <dbReference type="ARBA" id="ARBA00038344"/>
    </source>
</evidence>
<dbReference type="SMART" id="SM00320">
    <property type="entry name" value="WD40"/>
    <property type="match status" value="5"/>
</dbReference>
<protein>
    <submittedName>
        <fullName evidence="7">WD40 repeat-like protein</fullName>
    </submittedName>
</protein>
<evidence type="ECO:0000313" key="8">
    <source>
        <dbReference type="Proteomes" id="UP000757232"/>
    </source>
</evidence>
<proteinExistence type="inferred from homology"/>
<reference evidence="7" key="1">
    <citation type="submission" date="2016-06" db="EMBL/GenBank/DDBJ databases">
        <title>Draft Genome sequence of the fungus Inonotus baumii.</title>
        <authorList>
            <person name="Zhu H."/>
            <person name="Lin W."/>
        </authorList>
    </citation>
    <scope>NUCLEOTIDE SEQUENCE</scope>
    <source>
        <strain evidence="7">821</strain>
    </source>
</reference>
<dbReference type="PROSITE" id="PS50294">
    <property type="entry name" value="WD_REPEATS_REGION"/>
    <property type="match status" value="1"/>
</dbReference>
<organism evidence="7 8">
    <name type="scientific">Sanghuangporus baumii</name>
    <name type="common">Phellinus baumii</name>
    <dbReference type="NCBI Taxonomy" id="108892"/>
    <lineage>
        <taxon>Eukaryota</taxon>
        <taxon>Fungi</taxon>
        <taxon>Dikarya</taxon>
        <taxon>Basidiomycota</taxon>
        <taxon>Agaricomycotina</taxon>
        <taxon>Agaricomycetes</taxon>
        <taxon>Hymenochaetales</taxon>
        <taxon>Hymenochaetaceae</taxon>
        <taxon>Sanghuangporus</taxon>
    </lineage>
</organism>
<evidence type="ECO:0000256" key="2">
    <source>
        <dbReference type="ARBA" id="ARBA00022574"/>
    </source>
</evidence>
<evidence type="ECO:0000256" key="3">
    <source>
        <dbReference type="ARBA" id="ARBA00022737"/>
    </source>
</evidence>
<dbReference type="AlphaFoldDB" id="A0A9Q5HR60"/>
<dbReference type="PANTHER" id="PTHR22852">
    <property type="entry name" value="LETHAL 2 DENTICLELESS PROTEIN RETINOIC ACID-REGULATED NUCLEAR MATRIX-ASSOCIATED PROTEIN"/>
    <property type="match status" value="1"/>
</dbReference>
<feature type="repeat" description="WD" evidence="6">
    <location>
        <begin position="455"/>
        <end position="484"/>
    </location>
</feature>
<dbReference type="PROSITE" id="PS00678">
    <property type="entry name" value="WD_REPEATS_1"/>
    <property type="match status" value="1"/>
</dbReference>
<comment type="pathway">
    <text evidence="1">Protein modification; protein ubiquitination.</text>
</comment>
<name>A0A9Q5HR60_SANBA</name>
<comment type="similarity">
    <text evidence="5">Belongs to the WD repeat cdt2 family.</text>
</comment>
<dbReference type="GO" id="GO:0030674">
    <property type="term" value="F:protein-macromolecule adaptor activity"/>
    <property type="evidence" value="ECO:0007669"/>
    <property type="project" value="TreeGrafter"/>
</dbReference>
<dbReference type="GO" id="GO:0043161">
    <property type="term" value="P:proteasome-mediated ubiquitin-dependent protein catabolic process"/>
    <property type="evidence" value="ECO:0007669"/>
    <property type="project" value="TreeGrafter"/>
</dbReference>
<dbReference type="InterPro" id="IPR019775">
    <property type="entry name" value="WD40_repeat_CS"/>
</dbReference>
<dbReference type="Proteomes" id="UP000757232">
    <property type="component" value="Unassembled WGS sequence"/>
</dbReference>
<feature type="repeat" description="WD" evidence="6">
    <location>
        <begin position="207"/>
        <end position="249"/>
    </location>
</feature>
<comment type="caution">
    <text evidence="7">The sequence shown here is derived from an EMBL/GenBank/DDBJ whole genome shotgun (WGS) entry which is preliminary data.</text>
</comment>
<dbReference type="OrthoDB" id="2096344at2759"/>
<evidence type="ECO:0000313" key="7">
    <source>
        <dbReference type="EMBL" id="OCB84473.1"/>
    </source>
</evidence>
<keyword evidence="4" id="KW-0833">Ubl conjugation pathway</keyword>
<dbReference type="Gene3D" id="2.130.10.10">
    <property type="entry name" value="YVTN repeat-like/Quinoprotein amine dehydrogenase"/>
    <property type="match status" value="2"/>
</dbReference>
<accession>A0A9Q5HR60</accession>
<feature type="repeat" description="WD" evidence="6">
    <location>
        <begin position="163"/>
        <end position="195"/>
    </location>
</feature>
<dbReference type="InterPro" id="IPR015943">
    <property type="entry name" value="WD40/YVTN_repeat-like_dom_sf"/>
</dbReference>
<dbReference type="PROSITE" id="PS50082">
    <property type="entry name" value="WD_REPEATS_2"/>
    <property type="match status" value="3"/>
</dbReference>
<sequence length="510" mass="55490">MIGLSSGVSPRQPLVDLTNDVFEARGTPSKGKHRADDFDGNSKRLKLSDETELVPLSVWRRQLGVYGKLRALRNGDPIVRHLFSLPTINTLETFVSSNKADVFRCQALESNSFLTPPYACSYSNASKRGQASALAVATEQGTVDIINTIRRRDWDPESSRTTLHIHANGIFDVKWSPSDNFIATASGDRTVTITDPSSSTGATLYQLIGHSHTAKCVAWDPRSNDLLVSGGRDGSICLWDLRAKRRGSNVHQRPVLSIPFVHEDVSGKAPRKVSLTPRSVTSLVYVPDSSHEIISSGSANGILRKWDLRLPVSSPKNTPKKRAAVRPVESSAEDLTTVTYEGEYAGLTSTPTRRARGITSLALGSGPSAGRIFALSNDSRVHTYNVSGAAGIPLGVQQADQAYTHRHMIANSFYVRTSVSPCGRWMATGGVSGSAFLFDVGAGSTDKLVTEGIELRGQEGEVGAVDWAYDALATCADDGTVRVWRPDTETFNECKENPEEAKWDWSWGRR</sequence>
<dbReference type="Pfam" id="PF00400">
    <property type="entry name" value="WD40"/>
    <property type="match status" value="4"/>
</dbReference>